<dbReference type="PANTHER" id="PTHR43357:SF4">
    <property type="entry name" value="INNER MEMBRANE ABC TRANSPORTER PERMEASE PROTEIN YDCV"/>
    <property type="match status" value="1"/>
</dbReference>
<evidence type="ECO:0000256" key="8">
    <source>
        <dbReference type="SAM" id="Phobius"/>
    </source>
</evidence>
<evidence type="ECO:0000256" key="3">
    <source>
        <dbReference type="ARBA" id="ARBA00022475"/>
    </source>
</evidence>
<gene>
    <name evidence="10" type="ORF">HOLDEFILI_00464</name>
</gene>
<evidence type="ECO:0000256" key="5">
    <source>
        <dbReference type="ARBA" id="ARBA00022692"/>
    </source>
</evidence>
<keyword evidence="7 8" id="KW-0472">Membrane</keyword>
<evidence type="ECO:0000259" key="9">
    <source>
        <dbReference type="PROSITE" id="PS50928"/>
    </source>
</evidence>
<dbReference type="Gene3D" id="1.10.3720.10">
    <property type="entry name" value="MetI-like"/>
    <property type="match status" value="1"/>
</dbReference>
<keyword evidence="5 8" id="KW-0812">Transmembrane</keyword>
<name>B9Y3T4_9FIRM</name>
<dbReference type="InterPro" id="IPR000515">
    <property type="entry name" value="MetI-like"/>
</dbReference>
<evidence type="ECO:0000256" key="4">
    <source>
        <dbReference type="ARBA" id="ARBA00022519"/>
    </source>
</evidence>
<dbReference type="GO" id="GO:0055085">
    <property type="term" value="P:transmembrane transport"/>
    <property type="evidence" value="ECO:0007669"/>
    <property type="project" value="InterPro"/>
</dbReference>
<dbReference type="STRING" id="545696.HOLDEFILI_00464"/>
<dbReference type="eggNOG" id="COG1177">
    <property type="taxonomic scope" value="Bacteria"/>
</dbReference>
<keyword evidence="4" id="KW-0997">Cell inner membrane</keyword>
<evidence type="ECO:0000256" key="1">
    <source>
        <dbReference type="ARBA" id="ARBA00004429"/>
    </source>
</evidence>
<protein>
    <submittedName>
        <fullName evidence="10">Spermidine/putrescine ABC transporter, permease protein</fullName>
    </submittedName>
</protein>
<feature type="domain" description="ABC transmembrane type-1" evidence="9">
    <location>
        <begin position="61"/>
        <end position="113"/>
    </location>
</feature>
<dbReference type="EMBL" id="ACCF01000030">
    <property type="protein sequence ID" value="EEF69360.1"/>
    <property type="molecule type" value="Genomic_DNA"/>
</dbReference>
<evidence type="ECO:0000256" key="7">
    <source>
        <dbReference type="ARBA" id="ARBA00023136"/>
    </source>
</evidence>
<dbReference type="Proteomes" id="UP000005950">
    <property type="component" value="Unassembled WGS sequence"/>
</dbReference>
<dbReference type="PANTHER" id="PTHR43357">
    <property type="entry name" value="INNER MEMBRANE ABC TRANSPORTER PERMEASE PROTEIN YDCV"/>
    <property type="match status" value="1"/>
</dbReference>
<feature type="non-terminal residue" evidence="10">
    <location>
        <position position="113"/>
    </location>
</feature>
<evidence type="ECO:0000313" key="11">
    <source>
        <dbReference type="Proteomes" id="UP000005950"/>
    </source>
</evidence>
<keyword evidence="3" id="KW-1003">Cell membrane</keyword>
<keyword evidence="2" id="KW-0813">Transport</keyword>
<comment type="subcellular location">
    <subcellularLocation>
        <location evidence="1">Cell inner membrane</location>
        <topology evidence="1">Multi-pass membrane protein</topology>
    </subcellularLocation>
</comment>
<reference evidence="10 11" key="1">
    <citation type="submission" date="2008-12" db="EMBL/GenBank/DDBJ databases">
        <authorList>
            <person name="Fulton L."/>
            <person name="Clifton S."/>
            <person name="Fulton B."/>
            <person name="Xu J."/>
            <person name="Minx P."/>
            <person name="Pepin K.H."/>
            <person name="Johnson M."/>
            <person name="Bhonagiri V."/>
            <person name="Nash W.E."/>
            <person name="Mardis E.R."/>
            <person name="Wilson R.K."/>
        </authorList>
    </citation>
    <scope>NUCLEOTIDE SEQUENCE [LARGE SCALE GENOMIC DNA]</scope>
    <source>
        <strain evidence="10 11">DSM 12042</strain>
    </source>
</reference>
<dbReference type="AlphaFoldDB" id="B9Y3T4"/>
<evidence type="ECO:0000313" key="10">
    <source>
        <dbReference type="EMBL" id="EEF69360.1"/>
    </source>
</evidence>
<evidence type="ECO:0000256" key="6">
    <source>
        <dbReference type="ARBA" id="ARBA00022989"/>
    </source>
</evidence>
<dbReference type="InterPro" id="IPR035906">
    <property type="entry name" value="MetI-like_sf"/>
</dbReference>
<reference evidence="10 11" key="2">
    <citation type="submission" date="2009-02" db="EMBL/GenBank/DDBJ databases">
        <title>Draft genome sequence of Holdemania filiformis DSM 12042.</title>
        <authorList>
            <person name="Sudarsanam P."/>
            <person name="Ley R."/>
            <person name="Guruge J."/>
            <person name="Turnbaugh P.J."/>
            <person name="Mahowald M."/>
            <person name="Liep D."/>
            <person name="Gordon J."/>
        </authorList>
    </citation>
    <scope>NUCLEOTIDE SEQUENCE [LARGE SCALE GENOMIC DNA]</scope>
    <source>
        <strain evidence="10 11">DSM 12042</strain>
    </source>
</reference>
<feature type="transmembrane region" description="Helical" evidence="8">
    <location>
        <begin position="7"/>
        <end position="30"/>
    </location>
</feature>
<evidence type="ECO:0000256" key="2">
    <source>
        <dbReference type="ARBA" id="ARBA00022448"/>
    </source>
</evidence>
<dbReference type="PROSITE" id="PS50928">
    <property type="entry name" value="ABC_TM1"/>
    <property type="match status" value="1"/>
</dbReference>
<dbReference type="GO" id="GO:0005886">
    <property type="term" value="C:plasma membrane"/>
    <property type="evidence" value="ECO:0007669"/>
    <property type="project" value="UniProtKB-SubCell"/>
</dbReference>
<organism evidence="10 11">
    <name type="scientific">Holdemania filiformis DSM 12042</name>
    <dbReference type="NCBI Taxonomy" id="545696"/>
    <lineage>
        <taxon>Bacteria</taxon>
        <taxon>Bacillati</taxon>
        <taxon>Bacillota</taxon>
        <taxon>Erysipelotrichia</taxon>
        <taxon>Erysipelotrichales</taxon>
        <taxon>Erysipelotrichaceae</taxon>
        <taxon>Holdemania</taxon>
    </lineage>
</organism>
<proteinExistence type="predicted"/>
<dbReference type="RefSeq" id="WP_006057675.1">
    <property type="nucleotide sequence ID" value="NZ_GG657552.1"/>
</dbReference>
<dbReference type="SUPFAM" id="SSF161098">
    <property type="entry name" value="MetI-like"/>
    <property type="match status" value="1"/>
</dbReference>
<accession>B9Y3T4</accession>
<comment type="caution">
    <text evidence="10">The sequence shown here is derived from an EMBL/GenBank/DDBJ whole genome shotgun (WGS) entry which is preliminary data.</text>
</comment>
<dbReference type="HOGENOM" id="CLU_163702_0_0_9"/>
<sequence>MRKNKFLTVYACLVFGFLFLPLAIIAVTAFNTAPTISFPISGFTFKWFANVFATKSFLSGFQLSFMLAIVATLIALLVGVPAAYALSRNSVKGKKLLKSFFLSPTIIPGIVVG</sequence>
<feature type="transmembrane region" description="Helical" evidence="8">
    <location>
        <begin position="65"/>
        <end position="86"/>
    </location>
</feature>
<keyword evidence="6 8" id="KW-1133">Transmembrane helix</keyword>